<dbReference type="OrthoDB" id="359931at2"/>
<dbReference type="Pfam" id="PF14014">
    <property type="entry name" value="DUF4230"/>
    <property type="match status" value="1"/>
</dbReference>
<keyword evidence="1" id="KW-1133">Transmembrane helix</keyword>
<organism evidence="2 3">
    <name type="scientific">Corynebacterium mycetoides</name>
    <dbReference type="NCBI Taxonomy" id="38302"/>
    <lineage>
        <taxon>Bacteria</taxon>
        <taxon>Bacillati</taxon>
        <taxon>Actinomycetota</taxon>
        <taxon>Actinomycetes</taxon>
        <taxon>Mycobacteriales</taxon>
        <taxon>Corynebacteriaceae</taxon>
        <taxon>Corynebacterium</taxon>
    </lineage>
</organism>
<dbReference type="STRING" id="38302.SAMN04488535_1003"/>
<protein>
    <recommendedName>
        <fullName evidence="4">DUF4230 domain-containing protein</fullName>
    </recommendedName>
</protein>
<gene>
    <name evidence="2" type="ORF">SAMN04488535_1003</name>
</gene>
<dbReference type="Proteomes" id="UP000199350">
    <property type="component" value="Chromosome I"/>
</dbReference>
<evidence type="ECO:0000313" key="3">
    <source>
        <dbReference type="Proteomes" id="UP000199350"/>
    </source>
</evidence>
<feature type="transmembrane region" description="Helical" evidence="1">
    <location>
        <begin position="21"/>
        <end position="40"/>
    </location>
</feature>
<evidence type="ECO:0008006" key="4">
    <source>
        <dbReference type="Google" id="ProtNLM"/>
    </source>
</evidence>
<name>A0A1G9NFZ6_9CORY</name>
<dbReference type="EMBL" id="LT629700">
    <property type="protein sequence ID" value="SDL85379.1"/>
    <property type="molecule type" value="Genomic_DNA"/>
</dbReference>
<evidence type="ECO:0000256" key="1">
    <source>
        <dbReference type="SAM" id="Phobius"/>
    </source>
</evidence>
<sequence>MSSVVNVSGDKTRRRRPGCGGVIASILAVILIAALVLAIWRPALFGLGPTRISEDQIGASFKEIAELSVEEYAYSNVGTFDQRGFQVAGRTVPFTGRNFLVTYDGSVKAGLKDAEQVSVDIDDTARTLTVTLPQVDITANTIDPASISVYDQSMNPLNQVKVEDVAGFLAEQESRAADKAVQEGLLERAGARADELARSHAEALIEGTAMAGYAVEVKRG</sequence>
<dbReference type="AlphaFoldDB" id="A0A1G9NFZ6"/>
<keyword evidence="1" id="KW-0812">Transmembrane</keyword>
<reference evidence="3" key="1">
    <citation type="submission" date="2016-10" db="EMBL/GenBank/DDBJ databases">
        <authorList>
            <person name="Varghese N."/>
            <person name="Submissions S."/>
        </authorList>
    </citation>
    <scope>NUCLEOTIDE SEQUENCE [LARGE SCALE GENOMIC DNA]</scope>
    <source>
        <strain evidence="3">DSM 20632</strain>
    </source>
</reference>
<dbReference type="InterPro" id="IPR025324">
    <property type="entry name" value="DUF4230"/>
</dbReference>
<proteinExistence type="predicted"/>
<keyword evidence="1" id="KW-0472">Membrane</keyword>
<accession>A0A1G9NFZ6</accession>
<keyword evidence="3" id="KW-1185">Reference proteome</keyword>
<evidence type="ECO:0000313" key="2">
    <source>
        <dbReference type="EMBL" id="SDL85379.1"/>
    </source>
</evidence>